<gene>
    <name evidence="1" type="ORF">bas03_0078</name>
</gene>
<organism evidence="1 2">
    <name type="scientific">Escherichia phage JulesPiccard</name>
    <dbReference type="NCBI Taxonomy" id="2851956"/>
    <lineage>
        <taxon>Viruses</taxon>
        <taxon>Duplodnaviria</taxon>
        <taxon>Heunggongvirae</taxon>
        <taxon>Uroviricota</taxon>
        <taxon>Caudoviricetes</taxon>
        <taxon>Drexlerviridae</taxon>
        <taxon>Braunvirinae</taxon>
        <taxon>Julespiccardvirus</taxon>
        <taxon>Julespiccardvirus julespiccard</taxon>
    </lineage>
</organism>
<keyword evidence="2" id="KW-1185">Reference proteome</keyword>
<reference evidence="1" key="1">
    <citation type="journal article" date="2021" name="PLoS Biol.">
        <title>Systematic exploration of Escherichia coli phage-host interactions with the BASEL phage collection.</title>
        <authorList>
            <person name="Maffei E."/>
            <person name="Shaidullina A."/>
            <person name="Burkolter M."/>
            <person name="Heyer Y."/>
            <person name="Estermann F."/>
            <person name="Druelle V."/>
            <person name="Sauer P."/>
            <person name="Willi L."/>
            <person name="Michaelis S."/>
            <person name="Hilbi H."/>
            <person name="Thaler D.S."/>
            <person name="Harms A."/>
        </authorList>
    </citation>
    <scope>NUCLEOTIDE SEQUENCE</scope>
    <source>
        <strain evidence="1">Bas03</strain>
    </source>
</reference>
<dbReference type="EMBL" id="MZ501087">
    <property type="protein sequence ID" value="QXV81905.1"/>
    <property type="molecule type" value="Genomic_DNA"/>
</dbReference>
<proteinExistence type="predicted"/>
<name>A0AAE7VV45_9CAUD</name>
<protein>
    <submittedName>
        <fullName evidence="1">Uncharacterized protein</fullName>
    </submittedName>
</protein>
<sequence length="56" mass="6541">MIKAVFVAEDDDYLGLKTHDVIYVEPLKNGDGYIYTDKFGVRLFIERWEIEEISGE</sequence>
<evidence type="ECO:0000313" key="2">
    <source>
        <dbReference type="Proteomes" id="UP000828115"/>
    </source>
</evidence>
<accession>A0AAE7VV45</accession>
<dbReference type="Proteomes" id="UP000828115">
    <property type="component" value="Segment"/>
</dbReference>
<evidence type="ECO:0000313" key="1">
    <source>
        <dbReference type="EMBL" id="QXV81905.1"/>
    </source>
</evidence>